<feature type="compositionally biased region" description="Polar residues" evidence="1">
    <location>
        <begin position="10"/>
        <end position="34"/>
    </location>
</feature>
<dbReference type="InterPro" id="IPR043129">
    <property type="entry name" value="ATPase_NBD"/>
</dbReference>
<protein>
    <submittedName>
        <fullName evidence="2">Uncharacterized protein</fullName>
    </submittedName>
</protein>
<gene>
    <name evidence="2" type="ORF">AC578_7118</name>
</gene>
<feature type="region of interest" description="Disordered" evidence="1">
    <location>
        <begin position="1"/>
        <end position="34"/>
    </location>
</feature>
<feature type="compositionally biased region" description="Polar residues" evidence="1">
    <location>
        <begin position="653"/>
        <end position="662"/>
    </location>
</feature>
<keyword evidence="3" id="KW-1185">Reference proteome</keyword>
<dbReference type="AlphaFoldDB" id="A0A139HWF0"/>
<dbReference type="SUPFAM" id="SSF53067">
    <property type="entry name" value="Actin-like ATPase domain"/>
    <property type="match status" value="2"/>
</dbReference>
<dbReference type="EMBL" id="LFZN01000004">
    <property type="protein sequence ID" value="KXT06794.1"/>
    <property type="molecule type" value="Genomic_DNA"/>
</dbReference>
<proteinExistence type="predicted"/>
<name>A0A139HWF0_9PEZI</name>
<dbReference type="PANTHER" id="PTHR14187:SF5">
    <property type="entry name" value="HEAT SHOCK 70 KDA PROTEIN 12A"/>
    <property type="match status" value="1"/>
</dbReference>
<dbReference type="CDD" id="cd10170">
    <property type="entry name" value="ASKHA_NBD_HSP70"/>
    <property type="match status" value="1"/>
</dbReference>
<accession>A0A139HWF0</accession>
<evidence type="ECO:0000313" key="3">
    <source>
        <dbReference type="Proteomes" id="UP000070133"/>
    </source>
</evidence>
<evidence type="ECO:0000313" key="2">
    <source>
        <dbReference type="EMBL" id="KXT06794.1"/>
    </source>
</evidence>
<comment type="caution">
    <text evidence="2">The sequence shown here is derived from an EMBL/GenBank/DDBJ whole genome shotgun (WGS) entry which is preliminary data.</text>
</comment>
<dbReference type="PANTHER" id="PTHR14187">
    <property type="entry name" value="ALPHA KINASE/ELONGATION FACTOR 2 KINASE"/>
    <property type="match status" value="1"/>
</dbReference>
<organism evidence="2 3">
    <name type="scientific">Pseudocercospora eumusae</name>
    <dbReference type="NCBI Taxonomy" id="321146"/>
    <lineage>
        <taxon>Eukaryota</taxon>
        <taxon>Fungi</taxon>
        <taxon>Dikarya</taxon>
        <taxon>Ascomycota</taxon>
        <taxon>Pezizomycotina</taxon>
        <taxon>Dothideomycetes</taxon>
        <taxon>Dothideomycetidae</taxon>
        <taxon>Mycosphaerellales</taxon>
        <taxon>Mycosphaerellaceae</taxon>
        <taxon>Pseudocercospora</taxon>
    </lineage>
</organism>
<reference evidence="2 3" key="1">
    <citation type="submission" date="2015-07" db="EMBL/GenBank/DDBJ databases">
        <title>Comparative genomics of the Sigatoka disease complex on banana suggests a link between parallel evolutionary changes in Pseudocercospora fijiensis and Pseudocercospora eumusae and increased virulence on the banana host.</title>
        <authorList>
            <person name="Chang T.-C."/>
            <person name="Salvucci A."/>
            <person name="Crous P.W."/>
            <person name="Stergiopoulos I."/>
        </authorList>
    </citation>
    <scope>NUCLEOTIDE SEQUENCE [LARGE SCALE GENOMIC DNA]</scope>
    <source>
        <strain evidence="2 3">CBS 114824</strain>
    </source>
</reference>
<evidence type="ECO:0000256" key="1">
    <source>
        <dbReference type="SAM" id="MobiDB-lite"/>
    </source>
</evidence>
<sequence>MRKSSRKHSTAFSAAMTNTSRASHNPAQENTNGNELSPTLIIAIDYGTKTLPIMYRFRTFDSSGNLIASPPRPVAFLEGTNSPQQVAWLDQGKGEFLWGYDLERAVNDPNVPVRRGDVIDLFKLALYKDHATSEISKRVQSQLMAVNKSMDDLLTCHLKAMVECAKAKIKDYSLRLVNVTEEVFDRMETNVFISVPQMWKPPANRRIVEATRKAGIKHVELVYEPQCAAAFYTEGIQNESPPGLPAGSLIHVNDIGNGTGDFVTYKVVADSSEGAEIQLQLVGTATGALCGSEFVNQEFLKAFKSYVARAKAKDFSALCESFNLKEIEAERAISQGPEGFEQHKIAYQAGWRDGYVTLTENLDHVPYQRQARNVRMRLKSEVMEACFEGVFQEIWRKVDNQLQIKTNESRLFLFAGGMGKSAYFLSQARQRYENRAKKISLSTATISSDYELAVPKGALLRYKNISTRDVPSTNVFGIARNEQYDAIRHPDVLERPGKRKTGMVVRNKLDRVEENPSGQQPPEVWVQECVIATEEGELQRDHLSFQVYWTESPNIQDSSPIFQTASRDTLSDGIEKWGDEVLFKLPDLHSLGYKKVETENGTFFYYVYYCLAVEIDGANVKVVLKLAKPKNDWFNAQGRFVPDPQAASERSQDYTLVQSSHNPFARENDF</sequence>
<dbReference type="STRING" id="321146.A0A139HWF0"/>
<dbReference type="OrthoDB" id="3630997at2759"/>
<dbReference type="Proteomes" id="UP000070133">
    <property type="component" value="Unassembled WGS sequence"/>
</dbReference>
<dbReference type="Gene3D" id="3.30.420.40">
    <property type="match status" value="1"/>
</dbReference>
<feature type="region of interest" description="Disordered" evidence="1">
    <location>
        <begin position="645"/>
        <end position="670"/>
    </location>
</feature>